<gene>
    <name evidence="1" type="ORF">Patl1_33014</name>
</gene>
<reference evidence="2" key="1">
    <citation type="journal article" date="2023" name="G3 (Bethesda)">
        <title>Genome assembly and association tests identify interacting loci associated with vigor, precocity, and sex in interspecific pistachio rootstocks.</title>
        <authorList>
            <person name="Palmer W."/>
            <person name="Jacygrad E."/>
            <person name="Sagayaradj S."/>
            <person name="Cavanaugh K."/>
            <person name="Han R."/>
            <person name="Bertier L."/>
            <person name="Beede B."/>
            <person name="Kafkas S."/>
            <person name="Golino D."/>
            <person name="Preece J."/>
            <person name="Michelmore R."/>
        </authorList>
    </citation>
    <scope>NUCLEOTIDE SEQUENCE [LARGE SCALE GENOMIC DNA]</scope>
</reference>
<evidence type="ECO:0000313" key="2">
    <source>
        <dbReference type="Proteomes" id="UP001164250"/>
    </source>
</evidence>
<organism evidence="1 2">
    <name type="scientific">Pistacia atlantica</name>
    <dbReference type="NCBI Taxonomy" id="434234"/>
    <lineage>
        <taxon>Eukaryota</taxon>
        <taxon>Viridiplantae</taxon>
        <taxon>Streptophyta</taxon>
        <taxon>Embryophyta</taxon>
        <taxon>Tracheophyta</taxon>
        <taxon>Spermatophyta</taxon>
        <taxon>Magnoliopsida</taxon>
        <taxon>eudicotyledons</taxon>
        <taxon>Gunneridae</taxon>
        <taxon>Pentapetalae</taxon>
        <taxon>rosids</taxon>
        <taxon>malvids</taxon>
        <taxon>Sapindales</taxon>
        <taxon>Anacardiaceae</taxon>
        <taxon>Pistacia</taxon>
    </lineage>
</organism>
<name>A0ACC1AM74_9ROSI</name>
<evidence type="ECO:0000313" key="1">
    <source>
        <dbReference type="EMBL" id="KAJ0087753.1"/>
    </source>
</evidence>
<comment type="caution">
    <text evidence="1">The sequence shown here is derived from an EMBL/GenBank/DDBJ whole genome shotgun (WGS) entry which is preliminary data.</text>
</comment>
<accession>A0ACC1AM74</accession>
<proteinExistence type="predicted"/>
<dbReference type="EMBL" id="CM047905">
    <property type="protein sequence ID" value="KAJ0087753.1"/>
    <property type="molecule type" value="Genomic_DNA"/>
</dbReference>
<keyword evidence="2" id="KW-1185">Reference proteome</keyword>
<protein>
    <submittedName>
        <fullName evidence="1">Uncharacterized protein</fullName>
    </submittedName>
</protein>
<sequence>MAKTKFLEDVGLIQNPNEAERALKSFRGRGEELQERFDCIVNAGLDRKDRIKLRLSMYNWLTEQGKAVPMLSLSTLIAFSDNTFMKRFVNQHPEGPRVLKDLKKQIYSEQ</sequence>
<dbReference type="Proteomes" id="UP001164250">
    <property type="component" value="Chromosome 9"/>
</dbReference>